<accession>A0A162CKL9</accession>
<dbReference type="PANTHER" id="PTHR24221">
    <property type="entry name" value="ATP-BINDING CASSETTE SUB-FAMILY B"/>
    <property type="match status" value="1"/>
</dbReference>
<evidence type="ECO:0000256" key="6">
    <source>
        <dbReference type="ARBA" id="ARBA00022840"/>
    </source>
</evidence>
<keyword evidence="4 9" id="KW-0812">Transmembrane</keyword>
<dbReference type="SUPFAM" id="SSF90123">
    <property type="entry name" value="ABC transporter transmembrane region"/>
    <property type="match status" value="1"/>
</dbReference>
<keyword evidence="8 9" id="KW-0472">Membrane</keyword>
<evidence type="ECO:0000313" key="12">
    <source>
        <dbReference type="EMBL" id="KZN69559.1"/>
    </source>
</evidence>
<dbReference type="RefSeq" id="WP_063379830.1">
    <property type="nucleotide sequence ID" value="NZ_AUXX01000004.1"/>
</dbReference>
<evidence type="ECO:0000256" key="9">
    <source>
        <dbReference type="SAM" id="Phobius"/>
    </source>
</evidence>
<evidence type="ECO:0000256" key="4">
    <source>
        <dbReference type="ARBA" id="ARBA00022692"/>
    </source>
</evidence>
<organism evidence="12 13">
    <name type="scientific">Pseudoalteromonas luteoviolacea S4060-1</name>
    <dbReference type="NCBI Taxonomy" id="1365257"/>
    <lineage>
        <taxon>Bacteria</taxon>
        <taxon>Pseudomonadati</taxon>
        <taxon>Pseudomonadota</taxon>
        <taxon>Gammaproteobacteria</taxon>
        <taxon>Alteromonadales</taxon>
        <taxon>Pseudoalteromonadaceae</taxon>
        <taxon>Pseudoalteromonas</taxon>
    </lineage>
</organism>
<feature type="transmembrane region" description="Helical" evidence="9">
    <location>
        <begin position="21"/>
        <end position="48"/>
    </location>
</feature>
<dbReference type="InterPro" id="IPR017871">
    <property type="entry name" value="ABC_transporter-like_CS"/>
</dbReference>
<dbReference type="InterPro" id="IPR036640">
    <property type="entry name" value="ABC1_TM_sf"/>
</dbReference>
<protein>
    <recommendedName>
        <fullName evidence="14">ABC transporter ATP-binding protein</fullName>
    </recommendedName>
</protein>
<comment type="caution">
    <text evidence="12">The sequence shown here is derived from an EMBL/GenBank/DDBJ whole genome shotgun (WGS) entry which is preliminary data.</text>
</comment>
<dbReference type="Proteomes" id="UP000076661">
    <property type="component" value="Unassembled WGS sequence"/>
</dbReference>
<dbReference type="FunFam" id="3.40.50.300:FF:000221">
    <property type="entry name" value="Multidrug ABC transporter ATP-binding protein"/>
    <property type="match status" value="1"/>
</dbReference>
<evidence type="ECO:0000256" key="2">
    <source>
        <dbReference type="ARBA" id="ARBA00022448"/>
    </source>
</evidence>
<dbReference type="InterPro" id="IPR039421">
    <property type="entry name" value="Type_1_exporter"/>
</dbReference>
<evidence type="ECO:0000256" key="1">
    <source>
        <dbReference type="ARBA" id="ARBA00004651"/>
    </source>
</evidence>
<dbReference type="GO" id="GO:0034040">
    <property type="term" value="F:ATPase-coupled lipid transmembrane transporter activity"/>
    <property type="evidence" value="ECO:0007669"/>
    <property type="project" value="TreeGrafter"/>
</dbReference>
<dbReference type="PROSITE" id="PS50893">
    <property type="entry name" value="ABC_TRANSPORTER_2"/>
    <property type="match status" value="1"/>
</dbReference>
<dbReference type="SUPFAM" id="SSF52540">
    <property type="entry name" value="P-loop containing nucleoside triphosphate hydrolases"/>
    <property type="match status" value="1"/>
</dbReference>
<dbReference type="GO" id="GO:0016887">
    <property type="term" value="F:ATP hydrolysis activity"/>
    <property type="evidence" value="ECO:0007669"/>
    <property type="project" value="InterPro"/>
</dbReference>
<feature type="transmembrane region" description="Helical" evidence="9">
    <location>
        <begin position="167"/>
        <end position="183"/>
    </location>
</feature>
<sequence>MDKQASLSIGRIIGHAGAGKWSFYMGVAFRVLERCVAIAPLLLCFYWLQQQFSAAAQSVPWLSTPMDFLMVLGGFFLLQLACAYIGQYQSFVGSYRVVHAYRIKLINHVRQLPLGRMRRTHSSEFLELLTEDIKKIESIFSHIAPDLISALVAPVIGMAILLFVNPLYALGTLISLPFAFWIMQVSKQKFAQVASAKQQSYRQSSSMITDYIEALKTLKLYGQTETWLTRVAKQLERTKQHSLQVEMWGAGPVLTYRVMLNMVLTVFVIMLAMTLPEHRFTGIDFTTVLFALLLVKLLEPLYEVGEYLTILRLAVQSEHKIESILNEPVLVEPDNPQRPEYFDIELDRVSFKYGDKKVIDGVSFRVKQGTTTAIVGESGSGKSTLLNLCARFFDPSSGCVRIGASDLRDIGSHGIHQVVSMVFQDIQLVDASIVENIRIGRPDASDEEVMDACRLSNCLEFINKLPEGMNTRVGDSGLLLSGGQRQRIAIARALLKDAPIVLLDEATSSLDPITQAEVVNAMGNLLKNRTVITIAHRLSSIVDADNIIVLEQGKVVESGSHRCLVSLGGHYTSLWKAQEVQVA</sequence>
<dbReference type="EMBL" id="AUXX01000004">
    <property type="protein sequence ID" value="KZN69559.1"/>
    <property type="molecule type" value="Genomic_DNA"/>
</dbReference>
<dbReference type="AlphaFoldDB" id="A0A162CKL9"/>
<dbReference type="InterPro" id="IPR003593">
    <property type="entry name" value="AAA+_ATPase"/>
</dbReference>
<dbReference type="Pfam" id="PF00005">
    <property type="entry name" value="ABC_tran"/>
    <property type="match status" value="1"/>
</dbReference>
<comment type="subcellular location">
    <subcellularLocation>
        <location evidence="1">Cell membrane</location>
        <topology evidence="1">Multi-pass membrane protein</topology>
    </subcellularLocation>
</comment>
<keyword evidence="2" id="KW-0813">Transport</keyword>
<evidence type="ECO:0000256" key="3">
    <source>
        <dbReference type="ARBA" id="ARBA00022475"/>
    </source>
</evidence>
<evidence type="ECO:0000256" key="7">
    <source>
        <dbReference type="ARBA" id="ARBA00022989"/>
    </source>
</evidence>
<feature type="transmembrane region" description="Helical" evidence="9">
    <location>
        <begin position="254"/>
        <end position="274"/>
    </location>
</feature>
<name>A0A162CKL9_9GAMM</name>
<evidence type="ECO:0000313" key="13">
    <source>
        <dbReference type="Proteomes" id="UP000076661"/>
    </source>
</evidence>
<keyword evidence="5" id="KW-0547">Nucleotide-binding</keyword>
<dbReference type="PROSITE" id="PS00211">
    <property type="entry name" value="ABC_TRANSPORTER_1"/>
    <property type="match status" value="1"/>
</dbReference>
<dbReference type="PROSITE" id="PS50929">
    <property type="entry name" value="ABC_TM1F"/>
    <property type="match status" value="1"/>
</dbReference>
<feature type="domain" description="ABC transporter" evidence="10">
    <location>
        <begin position="344"/>
        <end position="577"/>
    </location>
</feature>
<feature type="domain" description="ABC transmembrane type-1" evidence="11">
    <location>
        <begin position="26"/>
        <end position="313"/>
    </location>
</feature>
<dbReference type="Pfam" id="PF00664">
    <property type="entry name" value="ABC_membrane"/>
    <property type="match status" value="1"/>
</dbReference>
<evidence type="ECO:0000256" key="5">
    <source>
        <dbReference type="ARBA" id="ARBA00022741"/>
    </source>
</evidence>
<evidence type="ECO:0000259" key="10">
    <source>
        <dbReference type="PROSITE" id="PS50893"/>
    </source>
</evidence>
<evidence type="ECO:0008006" key="14">
    <source>
        <dbReference type="Google" id="ProtNLM"/>
    </source>
</evidence>
<dbReference type="InterPro" id="IPR003439">
    <property type="entry name" value="ABC_transporter-like_ATP-bd"/>
</dbReference>
<dbReference type="GO" id="GO:0140359">
    <property type="term" value="F:ABC-type transporter activity"/>
    <property type="evidence" value="ECO:0007669"/>
    <property type="project" value="InterPro"/>
</dbReference>
<dbReference type="InterPro" id="IPR027417">
    <property type="entry name" value="P-loop_NTPase"/>
</dbReference>
<feature type="transmembrane region" description="Helical" evidence="9">
    <location>
        <begin position="68"/>
        <end position="86"/>
    </location>
</feature>
<dbReference type="InterPro" id="IPR011527">
    <property type="entry name" value="ABC1_TM_dom"/>
</dbReference>
<dbReference type="Gene3D" id="1.20.1560.10">
    <property type="entry name" value="ABC transporter type 1, transmembrane domain"/>
    <property type="match status" value="1"/>
</dbReference>
<proteinExistence type="predicted"/>
<keyword evidence="7 9" id="KW-1133">Transmembrane helix</keyword>
<gene>
    <name evidence="12" type="ORF">N478_10445</name>
</gene>
<keyword evidence="3" id="KW-1003">Cell membrane</keyword>
<dbReference type="GO" id="GO:0005886">
    <property type="term" value="C:plasma membrane"/>
    <property type="evidence" value="ECO:0007669"/>
    <property type="project" value="UniProtKB-SubCell"/>
</dbReference>
<evidence type="ECO:0000259" key="11">
    <source>
        <dbReference type="PROSITE" id="PS50929"/>
    </source>
</evidence>
<dbReference type="SMART" id="SM00382">
    <property type="entry name" value="AAA"/>
    <property type="match status" value="1"/>
</dbReference>
<keyword evidence="6" id="KW-0067">ATP-binding</keyword>
<dbReference type="Gene3D" id="3.40.50.300">
    <property type="entry name" value="P-loop containing nucleotide triphosphate hydrolases"/>
    <property type="match status" value="1"/>
</dbReference>
<evidence type="ECO:0000256" key="8">
    <source>
        <dbReference type="ARBA" id="ARBA00023136"/>
    </source>
</evidence>
<dbReference type="GO" id="GO:0005524">
    <property type="term" value="F:ATP binding"/>
    <property type="evidence" value="ECO:0007669"/>
    <property type="project" value="UniProtKB-KW"/>
</dbReference>
<reference evidence="12 13" key="1">
    <citation type="submission" date="2013-07" db="EMBL/GenBank/DDBJ databases">
        <title>Comparative Genomic and Metabolomic Analysis of Twelve Strains of Pseudoalteromonas luteoviolacea.</title>
        <authorList>
            <person name="Vynne N.G."/>
            <person name="Mansson M."/>
            <person name="Gram L."/>
        </authorList>
    </citation>
    <scope>NUCLEOTIDE SEQUENCE [LARGE SCALE GENOMIC DNA]</scope>
    <source>
        <strain evidence="12 13">S4060-1</strain>
    </source>
</reference>
<dbReference type="PATRIC" id="fig|1365257.3.peg.476"/>
<dbReference type="PANTHER" id="PTHR24221:SF397">
    <property type="entry name" value="ABC TRANSPORTER, ATP-BINDING TRANSMEMBRANE PROTEIN"/>
    <property type="match status" value="1"/>
</dbReference>